<keyword evidence="3" id="KW-0418">Kinase</keyword>
<sequence length="366" mass="42977">MSIFFRQLFGDTLKKHIRIKEFWIHIIVWACLILFPLSISYIDLGEVRFGMFYRILLNPILVYINYLILVPYLLLKKEITLYIVVSITVLILFNFLIKFVPFPHVPIDKFTDLIQSTEMQPPKKPPHFIKDMRPLKRLPSFMTAIISLTFFLLGGVLGLTKDFYKRDRKSREVEVQRKETELQFLRAQLNPHFLFNSLNSVYSLVRNKSIEAPEAIIMLSELMRYMLYEAKQELVPLSKEIDYIKNFVSLQLLRLSHSENVKIKISGDYQDKKIPPLLLIPFVENAFKYGTDFKGRTDVSIKMELIEESLFFIVKNKIGVYRKDESNSGIGLENIKGRLHLLYPDQHVLKIDKTDGFYTVQLELNL</sequence>
<comment type="caution">
    <text evidence="3">The sequence shown here is derived from an EMBL/GenBank/DDBJ whole genome shotgun (WGS) entry which is preliminary data.</text>
</comment>
<dbReference type="InterPro" id="IPR010559">
    <property type="entry name" value="Sig_transdc_His_kin_internal"/>
</dbReference>
<dbReference type="PANTHER" id="PTHR34220">
    <property type="entry name" value="SENSOR HISTIDINE KINASE YPDA"/>
    <property type="match status" value="1"/>
</dbReference>
<protein>
    <submittedName>
        <fullName evidence="3">Sensor histidine kinase</fullName>
    </submittedName>
</protein>
<dbReference type="Gene3D" id="3.30.565.10">
    <property type="entry name" value="Histidine kinase-like ATPase, C-terminal domain"/>
    <property type="match status" value="1"/>
</dbReference>
<proteinExistence type="predicted"/>
<feature type="transmembrane region" description="Helical" evidence="1">
    <location>
        <begin position="51"/>
        <end position="74"/>
    </location>
</feature>
<reference evidence="3 4" key="1">
    <citation type="submission" date="2018-10" db="EMBL/GenBank/DDBJ databases">
        <title>Ulvibacterium marinum gen. nov., sp. nov., a novel marine bacterium of the family Flavobacteriaceae, isolated from a culture of the green alga Ulva prolifera.</title>
        <authorList>
            <person name="Zhang Z."/>
        </authorList>
    </citation>
    <scope>NUCLEOTIDE SEQUENCE [LARGE SCALE GENOMIC DNA]</scope>
    <source>
        <strain evidence="3 4">CCMM003</strain>
    </source>
</reference>
<accession>A0A3B0CCJ6</accession>
<feature type="transmembrane region" description="Helical" evidence="1">
    <location>
        <begin position="81"/>
        <end position="100"/>
    </location>
</feature>
<dbReference type="EMBL" id="RBCJ01000001">
    <property type="protein sequence ID" value="RKN82311.1"/>
    <property type="molecule type" value="Genomic_DNA"/>
</dbReference>
<name>A0A3B0CCJ6_9FLAO</name>
<organism evidence="3 4">
    <name type="scientific">Ulvibacterium marinum</name>
    <dbReference type="NCBI Taxonomy" id="2419782"/>
    <lineage>
        <taxon>Bacteria</taxon>
        <taxon>Pseudomonadati</taxon>
        <taxon>Bacteroidota</taxon>
        <taxon>Flavobacteriia</taxon>
        <taxon>Flavobacteriales</taxon>
        <taxon>Flavobacteriaceae</taxon>
        <taxon>Ulvibacterium</taxon>
    </lineage>
</organism>
<feature type="domain" description="Signal transduction histidine kinase internal region" evidence="2">
    <location>
        <begin position="180"/>
        <end position="257"/>
    </location>
</feature>
<evidence type="ECO:0000259" key="2">
    <source>
        <dbReference type="Pfam" id="PF06580"/>
    </source>
</evidence>
<feature type="transmembrane region" description="Helical" evidence="1">
    <location>
        <begin position="21"/>
        <end position="39"/>
    </location>
</feature>
<dbReference type="AlphaFoldDB" id="A0A3B0CCJ6"/>
<keyword evidence="4" id="KW-1185">Reference proteome</keyword>
<dbReference type="PANTHER" id="PTHR34220:SF7">
    <property type="entry name" value="SENSOR HISTIDINE KINASE YPDA"/>
    <property type="match status" value="1"/>
</dbReference>
<dbReference type="InterPro" id="IPR036890">
    <property type="entry name" value="HATPase_C_sf"/>
</dbReference>
<dbReference type="GO" id="GO:0016020">
    <property type="term" value="C:membrane"/>
    <property type="evidence" value="ECO:0007669"/>
    <property type="project" value="InterPro"/>
</dbReference>
<keyword evidence="1" id="KW-0812">Transmembrane</keyword>
<gene>
    <name evidence="3" type="ORF">D7Z94_00155</name>
</gene>
<dbReference type="Proteomes" id="UP000276603">
    <property type="component" value="Unassembled WGS sequence"/>
</dbReference>
<evidence type="ECO:0000313" key="3">
    <source>
        <dbReference type="EMBL" id="RKN82311.1"/>
    </source>
</evidence>
<keyword evidence="1" id="KW-0472">Membrane</keyword>
<evidence type="ECO:0000313" key="4">
    <source>
        <dbReference type="Proteomes" id="UP000276603"/>
    </source>
</evidence>
<keyword evidence="1" id="KW-1133">Transmembrane helix</keyword>
<dbReference type="Pfam" id="PF06580">
    <property type="entry name" value="His_kinase"/>
    <property type="match status" value="1"/>
</dbReference>
<evidence type="ECO:0000256" key="1">
    <source>
        <dbReference type="SAM" id="Phobius"/>
    </source>
</evidence>
<dbReference type="GO" id="GO:0000155">
    <property type="term" value="F:phosphorelay sensor kinase activity"/>
    <property type="evidence" value="ECO:0007669"/>
    <property type="project" value="InterPro"/>
</dbReference>
<keyword evidence="3" id="KW-0808">Transferase</keyword>
<feature type="transmembrane region" description="Helical" evidence="1">
    <location>
        <begin position="141"/>
        <end position="160"/>
    </location>
</feature>
<dbReference type="InterPro" id="IPR050640">
    <property type="entry name" value="Bact_2-comp_sensor_kinase"/>
</dbReference>